<feature type="domain" description="HpcH/HpaI aldolase/citrate lyase" evidence="5">
    <location>
        <begin position="5"/>
        <end position="223"/>
    </location>
</feature>
<accession>A0ABS4SM46</accession>
<dbReference type="PANTHER" id="PTHR32308">
    <property type="entry name" value="LYASE BETA SUBUNIT, PUTATIVE (AFU_ORTHOLOGUE AFUA_4G13030)-RELATED"/>
    <property type="match status" value="1"/>
</dbReference>
<sequence length="294" mass="32150">MTVLRSLLFAPGNHPRRVEKAFTLGADAVILDLEDACAVAEKAATRPVVVEALRRLRPCLGYVRVNALSTDFAYEDLRAVVQAGVDGIVLPKVERPDDLRTADWLVGQLERERGLPVGSTDIIPILESGAGFSALDAIARSGTRVRRFAFGAGDFTLDMGLTWTRDELELLHHRSAIVLASRAAGLEPPIDTVWIDLKDADGFRDSSVRARTLGFQGKLCIHPDQVPAVNDAFTPTDAEVRKARRVIDAFAEAEAKGSSSFQIDGQFVDYPILYQAQRVLSTLDAIDARRTARL</sequence>
<keyword evidence="4" id="KW-0460">Magnesium</keyword>
<dbReference type="RefSeq" id="WP_209767570.1">
    <property type="nucleotide sequence ID" value="NZ_JAGINP010000012.1"/>
</dbReference>
<evidence type="ECO:0000256" key="1">
    <source>
        <dbReference type="ARBA" id="ARBA00001946"/>
    </source>
</evidence>
<comment type="caution">
    <text evidence="6">The sequence shown here is derived from an EMBL/GenBank/DDBJ whole genome shotgun (WGS) entry which is preliminary data.</text>
</comment>
<keyword evidence="7" id="KW-1185">Reference proteome</keyword>
<dbReference type="InterPro" id="IPR015813">
    <property type="entry name" value="Pyrv/PenolPyrv_kinase-like_dom"/>
</dbReference>
<evidence type="ECO:0000256" key="2">
    <source>
        <dbReference type="ARBA" id="ARBA00005568"/>
    </source>
</evidence>
<evidence type="ECO:0000256" key="3">
    <source>
        <dbReference type="ARBA" id="ARBA00022723"/>
    </source>
</evidence>
<organism evidence="6 7">
    <name type="scientific">Azospirillum rugosum</name>
    <dbReference type="NCBI Taxonomy" id="416170"/>
    <lineage>
        <taxon>Bacteria</taxon>
        <taxon>Pseudomonadati</taxon>
        <taxon>Pseudomonadota</taxon>
        <taxon>Alphaproteobacteria</taxon>
        <taxon>Rhodospirillales</taxon>
        <taxon>Azospirillaceae</taxon>
        <taxon>Azospirillum</taxon>
    </lineage>
</organism>
<dbReference type="EC" id="4.1.3.34" evidence="6"/>
<comment type="similarity">
    <text evidence="2">Belongs to the HpcH/HpaI aldolase family.</text>
</comment>
<dbReference type="PANTHER" id="PTHR32308:SF0">
    <property type="entry name" value="HPCH_HPAI ALDOLASE_CITRATE LYASE DOMAIN-CONTAINING PROTEIN"/>
    <property type="match status" value="1"/>
</dbReference>
<keyword evidence="3" id="KW-0479">Metal-binding</keyword>
<gene>
    <name evidence="6" type="ORF">J2851_003422</name>
</gene>
<name>A0ABS4SM46_9PROT</name>
<dbReference type="GO" id="GO:0008816">
    <property type="term" value="F:citryl-CoA lyase activity"/>
    <property type="evidence" value="ECO:0007669"/>
    <property type="project" value="UniProtKB-EC"/>
</dbReference>
<reference evidence="6 7" key="1">
    <citation type="submission" date="2021-03" db="EMBL/GenBank/DDBJ databases">
        <title>Genomic Encyclopedia of Type Strains, Phase III (KMG-III): the genomes of soil and plant-associated and newly described type strains.</title>
        <authorList>
            <person name="Whitman W."/>
        </authorList>
    </citation>
    <scope>NUCLEOTIDE SEQUENCE [LARGE SCALE GENOMIC DNA]</scope>
    <source>
        <strain evidence="6 7">IMMIB AFH-6</strain>
    </source>
</reference>
<dbReference type="Pfam" id="PF03328">
    <property type="entry name" value="HpcH_HpaI"/>
    <property type="match status" value="1"/>
</dbReference>
<protein>
    <submittedName>
        <fullName evidence="6">Citrate lyase subunit beta/citryl-CoA lyase</fullName>
        <ecNumber evidence="6">4.1.3.34</ecNumber>
    </submittedName>
</protein>
<evidence type="ECO:0000313" key="6">
    <source>
        <dbReference type="EMBL" id="MBP2293638.1"/>
    </source>
</evidence>
<keyword evidence="6" id="KW-0456">Lyase</keyword>
<dbReference type="InterPro" id="IPR011206">
    <property type="entry name" value="Citrate_lyase_beta/mcl1/mcl2"/>
</dbReference>
<dbReference type="EMBL" id="JAGINP010000012">
    <property type="protein sequence ID" value="MBP2293638.1"/>
    <property type="molecule type" value="Genomic_DNA"/>
</dbReference>
<dbReference type="Gene3D" id="3.20.20.60">
    <property type="entry name" value="Phosphoenolpyruvate-binding domains"/>
    <property type="match status" value="1"/>
</dbReference>
<evidence type="ECO:0000259" key="5">
    <source>
        <dbReference type="Pfam" id="PF03328"/>
    </source>
</evidence>
<comment type="cofactor">
    <cofactor evidence="1">
        <name>Mg(2+)</name>
        <dbReference type="ChEBI" id="CHEBI:18420"/>
    </cofactor>
</comment>
<dbReference type="InterPro" id="IPR040442">
    <property type="entry name" value="Pyrv_kinase-like_dom_sf"/>
</dbReference>
<dbReference type="PIRSF" id="PIRSF015582">
    <property type="entry name" value="Cit_lyase_B"/>
    <property type="match status" value="1"/>
</dbReference>
<evidence type="ECO:0000313" key="7">
    <source>
        <dbReference type="Proteomes" id="UP000781958"/>
    </source>
</evidence>
<proteinExistence type="inferred from homology"/>
<dbReference type="Proteomes" id="UP000781958">
    <property type="component" value="Unassembled WGS sequence"/>
</dbReference>
<dbReference type="SUPFAM" id="SSF51621">
    <property type="entry name" value="Phosphoenolpyruvate/pyruvate domain"/>
    <property type="match status" value="1"/>
</dbReference>
<evidence type="ECO:0000256" key="4">
    <source>
        <dbReference type="ARBA" id="ARBA00022842"/>
    </source>
</evidence>
<dbReference type="InterPro" id="IPR005000">
    <property type="entry name" value="Aldolase/citrate-lyase_domain"/>
</dbReference>